<reference evidence="1 2" key="1">
    <citation type="journal article" date="2015" name="Genome Announc.">
        <title>Complete Genome Sequence of Corynebacterium camporealensis DSM 44610, Isolated from the Milk of a Manchega Sheep with Subclinical Mastitis.</title>
        <authorList>
            <person name="Ruckert C."/>
            <person name="Albersmeier A."/>
            <person name="Winkler A."/>
            <person name="Tauch A."/>
        </authorList>
    </citation>
    <scope>NUCLEOTIDE SEQUENCE [LARGE SCALE GENOMIC DNA]</scope>
    <source>
        <strain evidence="1 2">DSM 44610</strain>
    </source>
</reference>
<accession>A0A0F6QX88</accession>
<evidence type="ECO:0000313" key="1">
    <source>
        <dbReference type="EMBL" id="AKE38543.1"/>
    </source>
</evidence>
<name>A0A0F6QX88_9CORY</name>
<keyword evidence="2" id="KW-1185">Reference proteome</keyword>
<sequence length="291" mass="31734">METRTTSNNFVAVPAQYNFNDAYSIGEPALRQLRRDMWDENPPFNGMPLQVYLKRRAITNKEQYANDFVMDAQLSKIAVQRSAEYIPSVGLRHRRPAQSCTKAQYRSNGCLKEDTATINGYGGWGNNLAGGQGNWSLKYFIQDGWGKGELAALKRANGNFDDGNGHLHHFLNPDNKYVGLGIVKMKVNGQIHTAAASTFAKKGSGTPNRLPDQRIEDNLYRAAFADENSTGIVTFDPNTFRGPQGGGGGGSSIGVGGGVIGIVTTVISILSIVGFVAQFIPQIQNTIRQFL</sequence>
<organism evidence="1 2">
    <name type="scientific">Corynebacterium camporealensis</name>
    <dbReference type="NCBI Taxonomy" id="161896"/>
    <lineage>
        <taxon>Bacteria</taxon>
        <taxon>Bacillati</taxon>
        <taxon>Actinomycetota</taxon>
        <taxon>Actinomycetes</taxon>
        <taxon>Mycobacteriales</taxon>
        <taxon>Corynebacteriaceae</taxon>
        <taxon>Corynebacterium</taxon>
    </lineage>
</organism>
<dbReference type="EMBL" id="CP011311">
    <property type="protein sequence ID" value="AKE38543.1"/>
    <property type="molecule type" value="Genomic_DNA"/>
</dbReference>
<dbReference type="OrthoDB" id="4398810at2"/>
<dbReference type="AlphaFoldDB" id="A0A0F6QX88"/>
<gene>
    <name evidence="1" type="ORF">UL81_02810</name>
</gene>
<proteinExistence type="predicted"/>
<dbReference type="KEGG" id="ccj:UL81_02810"/>
<dbReference type="RefSeq" id="WP_035106805.1">
    <property type="nucleotide sequence ID" value="NZ_CP011311.1"/>
</dbReference>
<dbReference type="HOGENOM" id="CLU_893463_0_0_11"/>
<dbReference type="Proteomes" id="UP000033566">
    <property type="component" value="Chromosome"/>
</dbReference>
<protein>
    <submittedName>
        <fullName evidence="1">Uncharacterized protein</fullName>
    </submittedName>
</protein>
<dbReference type="PATRIC" id="fig|161896.4.peg.553"/>
<evidence type="ECO:0000313" key="2">
    <source>
        <dbReference type="Proteomes" id="UP000033566"/>
    </source>
</evidence>
<dbReference type="STRING" id="161896.UL81_02810"/>